<gene>
    <name evidence="1" type="ORF">S12H4_08070</name>
</gene>
<protein>
    <submittedName>
        <fullName evidence="1">Uncharacterized protein</fullName>
    </submittedName>
</protein>
<sequence>MIVILSIPVFVQNNSGYKPDCVAHVGYDKNADLPGFSYQDPKGSVCIPFTQTSQQPPEGYQWEDFYIEEFTDDKIRKKWQEFSQDPDAAKPIIEFAKSFSLGEIRNTGTVYPFGKIEPNEDVNLADIRRPAFFGQSIYNENIAKVDDKTYIVEFTVPRDTYERLHLKVYTPIKLRGWFIKG</sequence>
<reference evidence="1" key="1">
    <citation type="journal article" date="2014" name="Front. Microbiol.">
        <title>High frequency of phylogenetically diverse reductive dehalogenase-homologous genes in deep subseafloor sedimentary metagenomes.</title>
        <authorList>
            <person name="Kawai M."/>
            <person name="Futagami T."/>
            <person name="Toyoda A."/>
            <person name="Takaki Y."/>
            <person name="Nishi S."/>
            <person name="Hori S."/>
            <person name="Arai W."/>
            <person name="Tsubouchi T."/>
            <person name="Morono Y."/>
            <person name="Uchiyama I."/>
            <person name="Ito T."/>
            <person name="Fujiyama A."/>
            <person name="Inagaki F."/>
            <person name="Takami H."/>
        </authorList>
    </citation>
    <scope>NUCLEOTIDE SEQUENCE</scope>
    <source>
        <strain evidence="1">Expedition CK06-06</strain>
    </source>
</reference>
<dbReference type="AlphaFoldDB" id="X1S5H4"/>
<dbReference type="EMBL" id="BARW01003072">
    <property type="protein sequence ID" value="GAI63034.1"/>
    <property type="molecule type" value="Genomic_DNA"/>
</dbReference>
<comment type="caution">
    <text evidence="1">The sequence shown here is derived from an EMBL/GenBank/DDBJ whole genome shotgun (WGS) entry which is preliminary data.</text>
</comment>
<feature type="non-terminal residue" evidence="1">
    <location>
        <position position="181"/>
    </location>
</feature>
<evidence type="ECO:0000313" key="1">
    <source>
        <dbReference type="EMBL" id="GAI63034.1"/>
    </source>
</evidence>
<organism evidence="1">
    <name type="scientific">marine sediment metagenome</name>
    <dbReference type="NCBI Taxonomy" id="412755"/>
    <lineage>
        <taxon>unclassified sequences</taxon>
        <taxon>metagenomes</taxon>
        <taxon>ecological metagenomes</taxon>
    </lineage>
</organism>
<name>X1S5H4_9ZZZZ</name>
<accession>X1S5H4</accession>
<proteinExistence type="predicted"/>